<feature type="domain" description="D-isomer specific 2-hydroxyacid dehydrogenase NAD-binding" evidence="6">
    <location>
        <begin position="99"/>
        <end position="275"/>
    </location>
</feature>
<reference evidence="7 8" key="1">
    <citation type="submission" date="2020-04" db="EMBL/GenBank/DDBJ databases">
        <title>Rhodospirillaceae bacterium KN72 isolated from deep sea.</title>
        <authorList>
            <person name="Zhang D.-C."/>
        </authorList>
    </citation>
    <scope>NUCLEOTIDE SEQUENCE [LARGE SCALE GENOMIC DNA]</scope>
    <source>
        <strain evidence="7 8">KN72</strain>
    </source>
</reference>
<organism evidence="7 8">
    <name type="scientific">Pacificispira spongiicola</name>
    <dbReference type="NCBI Taxonomy" id="2729598"/>
    <lineage>
        <taxon>Bacteria</taxon>
        <taxon>Pseudomonadati</taxon>
        <taxon>Pseudomonadota</taxon>
        <taxon>Alphaproteobacteria</taxon>
        <taxon>Rhodospirillales</taxon>
        <taxon>Rhodospirillaceae</taxon>
        <taxon>Pacificispira</taxon>
    </lineage>
</organism>
<dbReference type="Gene3D" id="3.40.50.720">
    <property type="entry name" value="NAD(P)-binding Rossmann-like Domain"/>
    <property type="match status" value="2"/>
</dbReference>
<accession>A0A7Y0E190</accession>
<name>A0A7Y0E190_9PROT</name>
<evidence type="ECO:0000259" key="6">
    <source>
        <dbReference type="Pfam" id="PF02826"/>
    </source>
</evidence>
<dbReference type="SUPFAM" id="SSF52283">
    <property type="entry name" value="Formate/glycerate dehydrogenase catalytic domain-like"/>
    <property type="match status" value="1"/>
</dbReference>
<dbReference type="GO" id="GO:0016616">
    <property type="term" value="F:oxidoreductase activity, acting on the CH-OH group of donors, NAD or NADP as acceptor"/>
    <property type="evidence" value="ECO:0007669"/>
    <property type="project" value="InterPro"/>
</dbReference>
<dbReference type="GO" id="GO:0051287">
    <property type="term" value="F:NAD binding"/>
    <property type="evidence" value="ECO:0007669"/>
    <property type="project" value="InterPro"/>
</dbReference>
<dbReference type="PANTHER" id="PTHR42789:SF1">
    <property type="entry name" value="D-ISOMER SPECIFIC 2-HYDROXYACID DEHYDROGENASE FAMILY PROTEIN (AFU_ORTHOLOGUE AFUA_6G10090)"/>
    <property type="match status" value="1"/>
</dbReference>
<keyword evidence="2 4" id="KW-0560">Oxidoreductase</keyword>
<dbReference type="AlphaFoldDB" id="A0A7Y0E190"/>
<dbReference type="InterPro" id="IPR006140">
    <property type="entry name" value="D-isomer_DH_NAD-bd"/>
</dbReference>
<dbReference type="CDD" id="cd12173">
    <property type="entry name" value="PGDH_4"/>
    <property type="match status" value="1"/>
</dbReference>
<keyword evidence="8" id="KW-1185">Reference proteome</keyword>
<comment type="similarity">
    <text evidence="1 4">Belongs to the D-isomer specific 2-hydroxyacid dehydrogenase family.</text>
</comment>
<keyword evidence="3" id="KW-0520">NAD</keyword>
<evidence type="ECO:0000256" key="1">
    <source>
        <dbReference type="ARBA" id="ARBA00005854"/>
    </source>
</evidence>
<dbReference type="InterPro" id="IPR006139">
    <property type="entry name" value="D-isomer_2_OHA_DH_cat_dom"/>
</dbReference>
<evidence type="ECO:0000259" key="5">
    <source>
        <dbReference type="Pfam" id="PF00389"/>
    </source>
</evidence>
<dbReference type="SUPFAM" id="SSF51735">
    <property type="entry name" value="NAD(P)-binding Rossmann-fold domains"/>
    <property type="match status" value="1"/>
</dbReference>
<dbReference type="Pfam" id="PF02826">
    <property type="entry name" value="2-Hacid_dh_C"/>
    <property type="match status" value="1"/>
</dbReference>
<evidence type="ECO:0000256" key="4">
    <source>
        <dbReference type="RuleBase" id="RU003719"/>
    </source>
</evidence>
<dbReference type="Pfam" id="PF00389">
    <property type="entry name" value="2-Hacid_dh"/>
    <property type="match status" value="1"/>
</dbReference>
<evidence type="ECO:0000313" key="7">
    <source>
        <dbReference type="EMBL" id="NMM45388.1"/>
    </source>
</evidence>
<evidence type="ECO:0000256" key="3">
    <source>
        <dbReference type="ARBA" id="ARBA00023027"/>
    </source>
</evidence>
<feature type="domain" description="D-isomer specific 2-hydroxyacid dehydrogenase catalytic" evidence="5">
    <location>
        <begin position="5"/>
        <end position="297"/>
    </location>
</feature>
<dbReference type="PANTHER" id="PTHR42789">
    <property type="entry name" value="D-ISOMER SPECIFIC 2-HYDROXYACID DEHYDROGENASE FAMILY PROTEIN (AFU_ORTHOLOGUE AFUA_6G10090)"/>
    <property type="match status" value="1"/>
</dbReference>
<dbReference type="Proteomes" id="UP000539372">
    <property type="component" value="Unassembled WGS sequence"/>
</dbReference>
<gene>
    <name evidence="7" type="ORF">HH303_12915</name>
</gene>
<dbReference type="EMBL" id="JABBNT010000003">
    <property type="protein sequence ID" value="NMM45388.1"/>
    <property type="molecule type" value="Genomic_DNA"/>
</dbReference>
<dbReference type="InterPro" id="IPR036291">
    <property type="entry name" value="NAD(P)-bd_dom_sf"/>
</dbReference>
<proteinExistence type="inferred from homology"/>
<evidence type="ECO:0000313" key="8">
    <source>
        <dbReference type="Proteomes" id="UP000539372"/>
    </source>
</evidence>
<protein>
    <submittedName>
        <fullName evidence="7">Hydroxyacid dehydrogenase</fullName>
    </submittedName>
</protein>
<comment type="caution">
    <text evidence="7">The sequence shown here is derived from an EMBL/GenBank/DDBJ whole genome shotgun (WGS) entry which is preliminary data.</text>
</comment>
<dbReference type="InterPro" id="IPR050857">
    <property type="entry name" value="D-2-hydroxyacid_DH"/>
</dbReference>
<sequence length="298" mass="31512">MEAGAVDRLRAVFDVTYDPDLFQDIPALTQAVAQADAWIVRNRTQVRGPVLAAAQKVRILGRLGVGLDNIDMETCRAMGIEVCPATGANDLSVAEYAVTMALVLLRGAYYSNRDVMDGAWPRNRLQGREAAGKNFGFIGFGAISRRAAGMARALGFKVGAFDPFVPADDPAWNGVENLSLADLAGWSDVVSLHVPLTDATRYIVGAEFIAGMKPGAVLINSARGGTLDEAAVIAALKAGKLGGAALDVFETEPLTRDAGDKFRDVPNLILTPHIAGVTQESDLRVSGMIADRVIAAFA</sequence>
<evidence type="ECO:0000256" key="2">
    <source>
        <dbReference type="ARBA" id="ARBA00023002"/>
    </source>
</evidence>